<reference evidence="3" key="2">
    <citation type="submission" date="2017-02" db="UniProtKB">
        <authorList>
            <consortium name="WormBaseParasite"/>
        </authorList>
    </citation>
    <scope>IDENTIFICATION</scope>
</reference>
<sequence>MYNEGKRDCSADFNATVCLQLFSLENIVGADLYTTVILGLFASVIILLMVRSIKLTDSLDDQVSDYRELKRRAQMWLADIKSKSLNKVTRNRRTSSIFCGFFRTMSHAAYPLAVLLKFLDNLNSAFFLLYQLIQLPFPVVFWQPSPSTFFSTWQKGGETT</sequence>
<dbReference type="STRING" id="6313.A0A0K0CT20"/>
<dbReference type="Proteomes" id="UP000035642">
    <property type="component" value="Unassembled WGS sequence"/>
</dbReference>
<evidence type="ECO:0000313" key="2">
    <source>
        <dbReference type="Proteomes" id="UP000035642"/>
    </source>
</evidence>
<accession>A0A0K0CT20</accession>
<evidence type="ECO:0000313" key="3">
    <source>
        <dbReference type="WBParaSite" id="ACAC_0000017601-mRNA-1"/>
    </source>
</evidence>
<keyword evidence="1" id="KW-0812">Transmembrane</keyword>
<dbReference type="WBParaSite" id="ACAC_0000017601-mRNA-1">
    <property type="protein sequence ID" value="ACAC_0000017601-mRNA-1"/>
    <property type="gene ID" value="ACAC_0000017601"/>
</dbReference>
<reference evidence="2" key="1">
    <citation type="submission" date="2012-09" db="EMBL/GenBank/DDBJ databases">
        <authorList>
            <person name="Martin A.A."/>
        </authorList>
    </citation>
    <scope>NUCLEOTIDE SEQUENCE</scope>
</reference>
<evidence type="ECO:0000256" key="1">
    <source>
        <dbReference type="SAM" id="Phobius"/>
    </source>
</evidence>
<keyword evidence="1" id="KW-1133">Transmembrane helix</keyword>
<dbReference type="AlphaFoldDB" id="A0A0K0CT20"/>
<keyword evidence="1" id="KW-0472">Membrane</keyword>
<protein>
    <submittedName>
        <fullName evidence="3">ABC transmembrane type-1 domain-containing protein</fullName>
    </submittedName>
</protein>
<proteinExistence type="predicted"/>
<keyword evidence="2" id="KW-1185">Reference proteome</keyword>
<feature type="transmembrane region" description="Helical" evidence="1">
    <location>
        <begin position="32"/>
        <end position="50"/>
    </location>
</feature>
<name>A0A0K0CT20_ANGCA</name>
<organism evidence="2 3">
    <name type="scientific">Angiostrongylus cantonensis</name>
    <name type="common">Rat lungworm</name>
    <dbReference type="NCBI Taxonomy" id="6313"/>
    <lineage>
        <taxon>Eukaryota</taxon>
        <taxon>Metazoa</taxon>
        <taxon>Ecdysozoa</taxon>
        <taxon>Nematoda</taxon>
        <taxon>Chromadorea</taxon>
        <taxon>Rhabditida</taxon>
        <taxon>Rhabditina</taxon>
        <taxon>Rhabditomorpha</taxon>
        <taxon>Strongyloidea</taxon>
        <taxon>Metastrongylidae</taxon>
        <taxon>Angiostrongylus</taxon>
    </lineage>
</organism>